<evidence type="ECO:0000313" key="2">
    <source>
        <dbReference type="EMBL" id="APO79772.1"/>
    </source>
</evidence>
<keyword evidence="1" id="KW-1133">Transmembrane helix</keyword>
<reference evidence="2 3" key="1">
    <citation type="submission" date="2016-09" db="EMBL/GenBank/DDBJ databases">
        <title>The complete genome sequences of Rhizobium gallicum, symbiovars gallicum and phaseoli, symbionts associated to common bean (Phaseolus vulgaris).</title>
        <authorList>
            <person name="Bustos P."/>
            <person name="Santamaria R.I."/>
            <person name="Perez-Carrascal O.M."/>
            <person name="Juarez S."/>
            <person name="Lozano L."/>
            <person name="Martinez-Flores I."/>
            <person name="Martinez-Romero E."/>
            <person name="Cevallos M."/>
            <person name="Romero D."/>
            <person name="Davila G."/>
            <person name="Gonzalez V."/>
        </authorList>
    </citation>
    <scope>NUCLEOTIDE SEQUENCE [LARGE SCALE GENOMIC DNA]</scope>
    <source>
        <strain evidence="2 3">8C-3</strain>
        <plasmid evidence="3">Plasmid prsp8c3c</plasmid>
    </source>
</reference>
<keyword evidence="1" id="KW-0472">Membrane</keyword>
<name>A0A1L5PI19_RHIET</name>
<evidence type="ECO:0000313" key="3">
    <source>
        <dbReference type="Proteomes" id="UP000185109"/>
    </source>
</evidence>
<feature type="transmembrane region" description="Helical" evidence="1">
    <location>
        <begin position="101"/>
        <end position="121"/>
    </location>
</feature>
<keyword evidence="1" id="KW-0812">Transmembrane</keyword>
<proteinExistence type="predicted"/>
<evidence type="ECO:0000256" key="1">
    <source>
        <dbReference type="SAM" id="Phobius"/>
    </source>
</evidence>
<geneLocation type="plasmid" evidence="3">
    <name>prsp8c3c</name>
</geneLocation>
<keyword evidence="2" id="KW-0614">Plasmid</keyword>
<organism evidence="2 3">
    <name type="scientific">Rhizobium etli 8C-3</name>
    <dbReference type="NCBI Taxonomy" id="538025"/>
    <lineage>
        <taxon>Bacteria</taxon>
        <taxon>Pseudomonadati</taxon>
        <taxon>Pseudomonadota</taxon>
        <taxon>Alphaproteobacteria</taxon>
        <taxon>Hyphomicrobiales</taxon>
        <taxon>Rhizobiaceae</taxon>
        <taxon>Rhizobium/Agrobacterium group</taxon>
        <taxon>Rhizobium</taxon>
    </lineage>
</organism>
<protein>
    <submittedName>
        <fullName evidence="2">Uncharacterized protein</fullName>
    </submittedName>
</protein>
<accession>A0A1L5PI19</accession>
<gene>
    <name evidence="2" type="ORF">AM571_PC02044</name>
</gene>
<dbReference type="EMBL" id="CP017244">
    <property type="protein sequence ID" value="APO79772.1"/>
    <property type="molecule type" value="Genomic_DNA"/>
</dbReference>
<sequence length="124" mass="14183">MAWDSNRRGLTAKRTPPPITSAAWILAARRFLRCLTYRPKRLGTAHRASFLTDRPRETLRFRALGNTSKYAPPGKGMKALPRITRRPVNPLEEKRRRDRTIGFLVATELSAMLWAGLFLMLGHL</sequence>
<dbReference type="AlphaFoldDB" id="A0A1L5PI19"/>
<dbReference type="Proteomes" id="UP000185109">
    <property type="component" value="Plasmid pRsp8C3c"/>
</dbReference>